<evidence type="ECO:0000313" key="4">
    <source>
        <dbReference type="Proteomes" id="UP000664417"/>
    </source>
</evidence>
<accession>A0A8J7Q5W0</accession>
<dbReference type="EMBL" id="JAFREP010000002">
    <property type="protein sequence ID" value="MBO1317279.1"/>
    <property type="molecule type" value="Genomic_DNA"/>
</dbReference>
<comment type="caution">
    <text evidence="3">The sequence shown here is derived from an EMBL/GenBank/DDBJ whole genome shotgun (WGS) entry which is preliminary data.</text>
</comment>
<keyword evidence="4" id="KW-1185">Reference proteome</keyword>
<feature type="region of interest" description="Disordered" evidence="1">
    <location>
        <begin position="1"/>
        <end position="53"/>
    </location>
</feature>
<dbReference type="Proteomes" id="UP000664417">
    <property type="component" value="Unassembled WGS sequence"/>
</dbReference>
<protein>
    <submittedName>
        <fullName evidence="3">Uncharacterized protein</fullName>
    </submittedName>
</protein>
<evidence type="ECO:0000313" key="2">
    <source>
        <dbReference type="EMBL" id="MBO1317279.1"/>
    </source>
</evidence>
<dbReference type="EMBL" id="JAFREP010000006">
    <property type="protein sequence ID" value="MBO1318586.1"/>
    <property type="molecule type" value="Genomic_DNA"/>
</dbReference>
<gene>
    <name evidence="2" type="ORF">J3U88_02320</name>
    <name evidence="3" type="ORF">J3U88_08960</name>
</gene>
<organism evidence="3 4">
    <name type="scientific">Acanthopleuribacter pedis</name>
    <dbReference type="NCBI Taxonomy" id="442870"/>
    <lineage>
        <taxon>Bacteria</taxon>
        <taxon>Pseudomonadati</taxon>
        <taxon>Acidobacteriota</taxon>
        <taxon>Holophagae</taxon>
        <taxon>Acanthopleuribacterales</taxon>
        <taxon>Acanthopleuribacteraceae</taxon>
        <taxon>Acanthopleuribacter</taxon>
    </lineage>
</organism>
<evidence type="ECO:0000256" key="1">
    <source>
        <dbReference type="SAM" id="MobiDB-lite"/>
    </source>
</evidence>
<dbReference type="RefSeq" id="WP_207856516.1">
    <property type="nucleotide sequence ID" value="NZ_JAFREP010000002.1"/>
</dbReference>
<sequence>MFPKVPQQRVRSQSAPLPNSGLKPLGKSPNPLKLGMDDSPKMGPLPSPKKENQHIGQLVPLQQVQLENPKVVNPKRIQLVQLQIKTDDTDIKNSVQNLKAKVKNVFDAFALVHKENLVDNRKGTVPVYTLPEFFWSDFNSTLTKDEQNILIQEIKTRAQGDEFEGAVFVLGTMVSSEAPQSLTSLFPQDLQKIQQQLGDLSQLTTKDDIDFEETYVQAMDHGIEDCSTDQHEARALLATIGDMMEARLKKQDIDPNTPLDGFDDLEFDRDQAMDKVLKRVHTMSTHREALTMVSTIKTYPSSQTLTKFLNEVDKNDFKNAKKTIAKFFDPGVPKYGMNEVRMQCLAELFKAVGAKTKNLKAVAKDFRTFYFPKSASNQERGKFEKRVKLMKSTPKKLGSPSSMYKLTENKSMVIEGGKGGKVGFSKKLLPSHADSPSYFENRESDKLIPQKLQSSSIIANPKQDSHDLGGQIQKHHIDDSNFIFKSPKTGIDLGVTICRDYSDGVYKDHFDGTVKNQIDHLQIVSAGVPKIVENKGSGKTSVGLNDGLSGNSQFVTTDDLPHKGGQDIRTDIVEYNPDTKEFTYLPQGMGFEKQGMNLEDKHFSMGISKPTHLKDHNLSSLGSFKDDTNVGSVKLMEKMIQDHETSISLWQDMVAELEPILTAITKDVIEIDEITMKLTRDNDAKLEFEKKNEGQKYVSPLNHEDLQSQLEVLHDKVAPWIDQVNQDVLLLSKNGDQPFDRTEGSKVRSLLRERVETFKANISGSTKIVNYNKESLNRITIDRLKSQQQLV</sequence>
<proteinExistence type="predicted"/>
<dbReference type="AlphaFoldDB" id="A0A8J7Q5W0"/>
<name>A0A8J7Q5W0_9BACT</name>
<reference evidence="3" key="1">
    <citation type="submission" date="2021-03" db="EMBL/GenBank/DDBJ databases">
        <authorList>
            <person name="Wang G."/>
        </authorList>
    </citation>
    <scope>NUCLEOTIDE SEQUENCE</scope>
    <source>
        <strain evidence="3">KCTC 12899</strain>
    </source>
</reference>
<evidence type="ECO:0000313" key="3">
    <source>
        <dbReference type="EMBL" id="MBO1318586.1"/>
    </source>
</evidence>